<protein>
    <submittedName>
        <fullName evidence="1">Thermostable hemolysin</fullName>
    </submittedName>
</protein>
<evidence type="ECO:0000313" key="2">
    <source>
        <dbReference type="Proteomes" id="UP001216253"/>
    </source>
</evidence>
<dbReference type="Proteomes" id="UP001216253">
    <property type="component" value="Unassembled WGS sequence"/>
</dbReference>
<comment type="caution">
    <text evidence="1">The sequence shown here is derived from an EMBL/GenBank/DDBJ whole genome shotgun (WGS) entry which is preliminary data.</text>
</comment>
<dbReference type="EMBL" id="JARESE010000070">
    <property type="protein sequence ID" value="MDE8653916.1"/>
    <property type="molecule type" value="Genomic_DNA"/>
</dbReference>
<sequence length="182" mass="19240">MAESAESLLIRRLFRESHGAVIAPGYASYLRHDGAEAAGAALGYRRAGHERLMLECYLDAPVEQVVSAALGRPVRRESLIEIGNFAAANAFAMIGLWGAAANDLGTDCEIAVATLTAPLRAMFARIGVPLTMLAPARPERIANAAAWGRYYETDPQVCAGVIAAGQAAITAFLARRQRSAAA</sequence>
<evidence type="ECO:0000313" key="1">
    <source>
        <dbReference type="EMBL" id="MDE8653916.1"/>
    </source>
</evidence>
<gene>
    <name evidence="1" type="ORF">PYV00_19685</name>
</gene>
<accession>A0ABT5WVM4</accession>
<reference evidence="1 2" key="1">
    <citation type="submission" date="2023-03" db="EMBL/GenBank/DDBJ databases">
        <title>NovoSphingobium album sp. nov. isolated from polycyclic aromatic hydrocarbons- and heavy-metal polluted soil.</title>
        <authorList>
            <person name="Liu Z."/>
            <person name="Wang K."/>
        </authorList>
    </citation>
    <scope>NUCLEOTIDE SEQUENCE [LARGE SCALE GENOMIC DNA]</scope>
    <source>
        <strain evidence="1 2">H3SJ31-1</strain>
    </source>
</reference>
<proteinExistence type="predicted"/>
<keyword evidence="2" id="KW-1185">Reference proteome</keyword>
<name>A0ABT5WVM4_9SPHN</name>
<dbReference type="RefSeq" id="WP_275230037.1">
    <property type="nucleotide sequence ID" value="NZ_JARESE010000070.1"/>
</dbReference>
<dbReference type="Pfam" id="PF12261">
    <property type="entry name" value="T_hemolysin"/>
    <property type="match status" value="1"/>
</dbReference>
<organism evidence="1 2">
    <name type="scientific">Novosphingobium album</name>
    <name type="common">ex Liu et al. 2023</name>
    <dbReference type="NCBI Taxonomy" id="3031130"/>
    <lineage>
        <taxon>Bacteria</taxon>
        <taxon>Pseudomonadati</taxon>
        <taxon>Pseudomonadota</taxon>
        <taxon>Alphaproteobacteria</taxon>
        <taxon>Sphingomonadales</taxon>
        <taxon>Sphingomonadaceae</taxon>
        <taxon>Novosphingobium</taxon>
    </lineage>
</organism>
<dbReference type="InterPro" id="IPR022050">
    <property type="entry name" value="T_hemolysin"/>
</dbReference>